<comment type="caution">
    <text evidence="7">The sequence shown here is derived from an EMBL/GenBank/DDBJ whole genome shotgun (WGS) entry which is preliminary data.</text>
</comment>
<protein>
    <submittedName>
        <fullName evidence="7">MFS transporter</fullName>
    </submittedName>
</protein>
<organism evidence="7 8">
    <name type="scientific">Streptomyces huasconensis</name>
    <dbReference type="NCBI Taxonomy" id="1854574"/>
    <lineage>
        <taxon>Bacteria</taxon>
        <taxon>Bacillati</taxon>
        <taxon>Actinomycetota</taxon>
        <taxon>Actinomycetes</taxon>
        <taxon>Kitasatosporales</taxon>
        <taxon>Streptomycetaceae</taxon>
        <taxon>Streptomyces</taxon>
    </lineage>
</organism>
<dbReference type="Proteomes" id="UP001553843">
    <property type="component" value="Unassembled WGS sequence"/>
</dbReference>
<dbReference type="EMBL" id="JBEYRS010000007">
    <property type="protein sequence ID" value="MEW2363976.1"/>
    <property type="molecule type" value="Genomic_DNA"/>
</dbReference>
<dbReference type="PANTHER" id="PTHR43124:SF3">
    <property type="entry name" value="CHLORAMPHENICOL EFFLUX PUMP RV0191"/>
    <property type="match status" value="1"/>
</dbReference>
<dbReference type="PANTHER" id="PTHR43124">
    <property type="entry name" value="PURINE EFFLUX PUMP PBUE"/>
    <property type="match status" value="1"/>
</dbReference>
<feature type="transmembrane region" description="Helical" evidence="6">
    <location>
        <begin position="51"/>
        <end position="74"/>
    </location>
</feature>
<dbReference type="InterPro" id="IPR036259">
    <property type="entry name" value="MFS_trans_sf"/>
</dbReference>
<name>A0ABV3LWY6_9ACTN</name>
<keyword evidence="5 6" id="KW-0472">Membrane</keyword>
<gene>
    <name evidence="7" type="ORF">AB0887_18795</name>
</gene>
<evidence type="ECO:0000256" key="6">
    <source>
        <dbReference type="SAM" id="Phobius"/>
    </source>
</evidence>
<feature type="transmembrane region" description="Helical" evidence="6">
    <location>
        <begin position="115"/>
        <end position="136"/>
    </location>
</feature>
<keyword evidence="4 6" id="KW-1133">Transmembrane helix</keyword>
<dbReference type="RefSeq" id="WP_359780223.1">
    <property type="nucleotide sequence ID" value="NZ_JBEYRR010000007.1"/>
</dbReference>
<accession>A0ABV3LWY6</accession>
<reference evidence="7 8" key="1">
    <citation type="submission" date="2024-06" db="EMBL/GenBank/DDBJ databases">
        <title>The Natural Products Discovery Center: Release of the First 8490 Sequenced Strains for Exploring Actinobacteria Biosynthetic Diversity.</title>
        <authorList>
            <person name="Kalkreuter E."/>
            <person name="Kautsar S.A."/>
            <person name="Yang D."/>
            <person name="Bader C.D."/>
            <person name="Teijaro C.N."/>
            <person name="Fluegel L."/>
            <person name="Davis C.M."/>
            <person name="Simpson J.R."/>
            <person name="Lauterbach L."/>
            <person name="Steele A.D."/>
            <person name="Gui C."/>
            <person name="Meng S."/>
            <person name="Li G."/>
            <person name="Viehrig K."/>
            <person name="Ye F."/>
            <person name="Su P."/>
            <person name="Kiefer A.F."/>
            <person name="Nichols A."/>
            <person name="Cepeda A.J."/>
            <person name="Yan W."/>
            <person name="Fan B."/>
            <person name="Jiang Y."/>
            <person name="Adhikari A."/>
            <person name="Zheng C.-J."/>
            <person name="Schuster L."/>
            <person name="Cowan T.M."/>
            <person name="Smanski M.J."/>
            <person name="Chevrette M.G."/>
            <person name="De Carvalho L.P.S."/>
            <person name="Shen B."/>
        </authorList>
    </citation>
    <scope>NUCLEOTIDE SEQUENCE [LARGE SCALE GENOMIC DNA]</scope>
    <source>
        <strain evidence="7 8">NPDC047833</strain>
    </source>
</reference>
<dbReference type="InterPro" id="IPR050189">
    <property type="entry name" value="MFS_Efflux_Transporters"/>
</dbReference>
<evidence type="ECO:0000313" key="8">
    <source>
        <dbReference type="Proteomes" id="UP001553843"/>
    </source>
</evidence>
<keyword evidence="2" id="KW-1003">Cell membrane</keyword>
<feature type="transmembrane region" description="Helical" evidence="6">
    <location>
        <begin position="86"/>
        <end position="109"/>
    </location>
</feature>
<dbReference type="InterPro" id="IPR011701">
    <property type="entry name" value="MFS"/>
</dbReference>
<evidence type="ECO:0000256" key="5">
    <source>
        <dbReference type="ARBA" id="ARBA00023136"/>
    </source>
</evidence>
<proteinExistence type="predicted"/>
<sequence length="159" mass="16923">MILLYGLGFATSFIIGRWADGLGKERVLTAVLAELVPALAGVPLVTEWTALLVICLVPWGVLQSLAVTLLSTLLSECSERHRGTVLAFYSLVSNPTVALGAALLAPLFTSHGFTAVGWACAAITPLVFGPSAWMCVRDKRPRSAISPPTRRRSKGDDTC</sequence>
<keyword evidence="3 6" id="KW-0812">Transmembrane</keyword>
<keyword evidence="8" id="KW-1185">Reference proteome</keyword>
<evidence type="ECO:0000313" key="7">
    <source>
        <dbReference type="EMBL" id="MEW2363976.1"/>
    </source>
</evidence>
<dbReference type="Gene3D" id="1.20.1250.20">
    <property type="entry name" value="MFS general substrate transporter like domains"/>
    <property type="match status" value="1"/>
</dbReference>
<comment type="subcellular location">
    <subcellularLocation>
        <location evidence="1">Cell membrane</location>
        <topology evidence="1">Multi-pass membrane protein</topology>
    </subcellularLocation>
</comment>
<evidence type="ECO:0000256" key="1">
    <source>
        <dbReference type="ARBA" id="ARBA00004651"/>
    </source>
</evidence>
<evidence type="ECO:0000256" key="4">
    <source>
        <dbReference type="ARBA" id="ARBA00022989"/>
    </source>
</evidence>
<dbReference type="Pfam" id="PF07690">
    <property type="entry name" value="MFS_1"/>
    <property type="match status" value="1"/>
</dbReference>
<evidence type="ECO:0000256" key="2">
    <source>
        <dbReference type="ARBA" id="ARBA00022475"/>
    </source>
</evidence>
<evidence type="ECO:0000256" key="3">
    <source>
        <dbReference type="ARBA" id="ARBA00022692"/>
    </source>
</evidence>
<dbReference type="SUPFAM" id="SSF103473">
    <property type="entry name" value="MFS general substrate transporter"/>
    <property type="match status" value="1"/>
</dbReference>